<accession>W6K1E1</accession>
<organism evidence="1 2">
    <name type="scientific">Nostocoides australiense Ben110</name>
    <dbReference type="NCBI Taxonomy" id="1193182"/>
    <lineage>
        <taxon>Bacteria</taxon>
        <taxon>Bacillati</taxon>
        <taxon>Actinomycetota</taxon>
        <taxon>Actinomycetes</taxon>
        <taxon>Micrococcales</taxon>
        <taxon>Intrasporangiaceae</taxon>
        <taxon>Nostocoides</taxon>
    </lineage>
</organism>
<dbReference type="AlphaFoldDB" id="W6K1E1"/>
<reference evidence="1 2" key="1">
    <citation type="journal article" date="2013" name="ISME J.">
        <title>A metabolic model for members of the genus Tetrasphaera involved in enhanced biological phosphorus removal.</title>
        <authorList>
            <person name="Kristiansen R."/>
            <person name="Nguyen H.T.T."/>
            <person name="Saunders A.M."/>
            <person name="Nielsen J.L."/>
            <person name="Wimmer R."/>
            <person name="Le V.Q."/>
            <person name="McIlroy S.J."/>
            <person name="Petrovski S."/>
            <person name="Seviour R.J."/>
            <person name="Calteau A."/>
            <person name="Nielsen K.L."/>
            <person name="Nielsen P.H."/>
        </authorList>
    </citation>
    <scope>NUCLEOTIDE SEQUENCE [LARGE SCALE GENOMIC DNA]</scope>
    <source>
        <strain evidence="1 2">Ben110</strain>
    </source>
</reference>
<keyword evidence="2" id="KW-1185">Reference proteome</keyword>
<evidence type="ECO:0000313" key="2">
    <source>
        <dbReference type="Proteomes" id="UP000035763"/>
    </source>
</evidence>
<protein>
    <submittedName>
        <fullName evidence="1">Uncharacterized protein</fullName>
    </submittedName>
</protein>
<evidence type="ECO:0000313" key="1">
    <source>
        <dbReference type="EMBL" id="CCH72094.1"/>
    </source>
</evidence>
<name>W6K1E1_9MICO</name>
<dbReference type="EMBL" id="CAJA01000040">
    <property type="protein sequence ID" value="CCH72094.1"/>
    <property type="molecule type" value="Genomic_DNA"/>
</dbReference>
<dbReference type="Proteomes" id="UP000035763">
    <property type="component" value="Unassembled WGS sequence"/>
</dbReference>
<proteinExistence type="predicted"/>
<sequence length="63" mass="6902">MGIWAARIAQLATPWPPWGRKSGNLGTKIARLVTRVGPRLWRRAPPTVIEGARNGSTARIRTG</sequence>
<dbReference type="STRING" id="1193182.BN11_1340005"/>
<gene>
    <name evidence="1" type="ORF">BN11_1340005</name>
</gene>
<comment type="caution">
    <text evidence="1">The sequence shown here is derived from an EMBL/GenBank/DDBJ whole genome shotgun (WGS) entry which is preliminary data.</text>
</comment>